<dbReference type="AlphaFoldDB" id="A0A4S4F749"/>
<comment type="caution">
    <text evidence="2">The sequence shown here is derived from an EMBL/GenBank/DDBJ whole genome shotgun (WGS) entry which is preliminary data.</text>
</comment>
<name>A0A4S4F749_9BIFI</name>
<evidence type="ECO:0000313" key="3">
    <source>
        <dbReference type="Proteomes" id="UP000306798"/>
    </source>
</evidence>
<dbReference type="Proteomes" id="UP000306798">
    <property type="component" value="Unassembled WGS sequence"/>
</dbReference>
<evidence type="ECO:0000256" key="1">
    <source>
        <dbReference type="SAM" id="MobiDB-lite"/>
    </source>
</evidence>
<dbReference type="EMBL" id="SSTF01000024">
    <property type="protein sequence ID" value="THG24536.1"/>
    <property type="molecule type" value="Genomic_DNA"/>
</dbReference>
<gene>
    <name evidence="2" type="ORF">E5991_07890</name>
</gene>
<dbReference type="RefSeq" id="WP_136511593.1">
    <property type="nucleotide sequence ID" value="NZ_SSTF01000024.1"/>
</dbReference>
<feature type="compositionally biased region" description="Basic and acidic residues" evidence="1">
    <location>
        <begin position="14"/>
        <end position="35"/>
    </location>
</feature>
<organism evidence="2 3">
    <name type="scientific">Bifidobacterium pseudolongum</name>
    <dbReference type="NCBI Taxonomy" id="1694"/>
    <lineage>
        <taxon>Bacteria</taxon>
        <taxon>Bacillati</taxon>
        <taxon>Actinomycetota</taxon>
        <taxon>Actinomycetes</taxon>
        <taxon>Bifidobacteriales</taxon>
        <taxon>Bifidobacteriaceae</taxon>
        <taxon>Bifidobacterium</taxon>
    </lineage>
</organism>
<protein>
    <submittedName>
        <fullName evidence="2">Uncharacterized protein</fullName>
    </submittedName>
</protein>
<evidence type="ECO:0000313" key="2">
    <source>
        <dbReference type="EMBL" id="THG24536.1"/>
    </source>
</evidence>
<accession>A0A4S4F749</accession>
<proteinExistence type="predicted"/>
<feature type="region of interest" description="Disordered" evidence="1">
    <location>
        <begin position="1"/>
        <end position="35"/>
    </location>
</feature>
<sequence length="71" mass="8053">MARRKKAKNGATVSRERARAMREHPSSYHGQDRDPLVFPPIEGDCLSAVEVRRLVDFDMTCIMARPVVMPV</sequence>
<reference evidence="2 3" key="1">
    <citation type="submission" date="2019-04" db="EMBL/GenBank/DDBJ databases">
        <title>Microbes associate with the intestines of laboratory mice.</title>
        <authorList>
            <person name="Navarre W."/>
            <person name="Wong E."/>
            <person name="Huang K.C."/>
            <person name="Tropini C."/>
            <person name="Ng K."/>
            <person name="Yu B."/>
        </authorList>
    </citation>
    <scope>NUCLEOTIDE SEQUENCE [LARGE SCALE GENOMIC DNA]</scope>
    <source>
        <strain evidence="2 3">NM87_A27A</strain>
    </source>
</reference>